<gene>
    <name evidence="1" type="ORF">CLUMA_CG011696</name>
</gene>
<keyword evidence="2" id="KW-1185">Reference proteome</keyword>
<reference evidence="1 2" key="1">
    <citation type="submission" date="2015-04" db="EMBL/GenBank/DDBJ databases">
        <authorList>
            <person name="Syromyatnikov M.Y."/>
            <person name="Popov V.N."/>
        </authorList>
    </citation>
    <scope>NUCLEOTIDE SEQUENCE [LARGE SCALE GENOMIC DNA]</scope>
</reference>
<evidence type="ECO:0000313" key="1">
    <source>
        <dbReference type="EMBL" id="CRK98334.1"/>
    </source>
</evidence>
<sequence>MQPISCSNANPKMFQSYSVNPRMMQLRMQMANFVNEICYICFGIWSSNIQDKRYDLCQHMLCMEELTS</sequence>
<accession>A0A1J1IH21</accession>
<dbReference type="AlphaFoldDB" id="A0A1J1IH21"/>
<name>A0A1J1IH21_9DIPT</name>
<evidence type="ECO:0000313" key="2">
    <source>
        <dbReference type="Proteomes" id="UP000183832"/>
    </source>
</evidence>
<protein>
    <submittedName>
        <fullName evidence="1">CLUMA_CG011696, isoform A</fullName>
    </submittedName>
</protein>
<proteinExistence type="predicted"/>
<organism evidence="1 2">
    <name type="scientific">Clunio marinus</name>
    <dbReference type="NCBI Taxonomy" id="568069"/>
    <lineage>
        <taxon>Eukaryota</taxon>
        <taxon>Metazoa</taxon>
        <taxon>Ecdysozoa</taxon>
        <taxon>Arthropoda</taxon>
        <taxon>Hexapoda</taxon>
        <taxon>Insecta</taxon>
        <taxon>Pterygota</taxon>
        <taxon>Neoptera</taxon>
        <taxon>Endopterygota</taxon>
        <taxon>Diptera</taxon>
        <taxon>Nematocera</taxon>
        <taxon>Chironomoidea</taxon>
        <taxon>Chironomidae</taxon>
        <taxon>Clunio</taxon>
    </lineage>
</organism>
<dbReference type="Proteomes" id="UP000183832">
    <property type="component" value="Unassembled WGS sequence"/>
</dbReference>
<dbReference type="EMBL" id="CVRI01000047">
    <property type="protein sequence ID" value="CRK98334.1"/>
    <property type="molecule type" value="Genomic_DNA"/>
</dbReference>